<dbReference type="Proteomes" id="UP000070069">
    <property type="component" value="Unassembled WGS sequence"/>
</dbReference>
<gene>
    <name evidence="5" type="ORF">AXA84_0458</name>
</gene>
<dbReference type="GO" id="GO:0005524">
    <property type="term" value="F:ATP binding"/>
    <property type="evidence" value="ECO:0007669"/>
    <property type="project" value="UniProtKB-KW"/>
</dbReference>
<evidence type="ECO:0000313" key="5">
    <source>
        <dbReference type="EMBL" id="KXT29027.1"/>
    </source>
</evidence>
<comment type="caution">
    <text evidence="5">The sequence shown here is derived from an EMBL/GenBank/DDBJ whole genome shotgun (WGS) entry which is preliminary data.</text>
</comment>
<dbReference type="Pfam" id="PF08352">
    <property type="entry name" value="oligo_HPY"/>
    <property type="match status" value="1"/>
</dbReference>
<accession>A0A139JPY4</accession>
<keyword evidence="2" id="KW-0547">Nucleotide-binding</keyword>
<protein>
    <submittedName>
        <fullName evidence="5">Oligopeptide/dipeptide transporter, C-terminal region family protein</fullName>
    </submittedName>
</protein>
<dbReference type="Gene3D" id="3.40.50.300">
    <property type="entry name" value="P-loop containing nucleotide triphosphate hydrolases"/>
    <property type="match status" value="1"/>
</dbReference>
<dbReference type="GO" id="GO:0015833">
    <property type="term" value="P:peptide transport"/>
    <property type="evidence" value="ECO:0007669"/>
    <property type="project" value="InterPro"/>
</dbReference>
<feature type="domain" description="Oligopeptide/dipeptide ABC transporter C-terminal" evidence="4">
    <location>
        <begin position="7"/>
        <end position="45"/>
    </location>
</feature>
<name>A0A139JPY4_9MOLU</name>
<dbReference type="OrthoDB" id="9779287at2"/>
<dbReference type="EMBL" id="LTBM01000024">
    <property type="protein sequence ID" value="KXT29027.1"/>
    <property type="molecule type" value="Genomic_DNA"/>
</dbReference>
<dbReference type="InterPro" id="IPR027417">
    <property type="entry name" value="P-loop_NTPase"/>
</dbReference>
<reference evidence="5 6" key="1">
    <citation type="submission" date="2016-02" db="EMBL/GenBank/DDBJ databases">
        <title>A draft genome sequence of Candidatus Phytoplasma oryzae strain Mbita1, the causative agent of Napier Grass stunt disease in Kenya.</title>
        <authorList>
            <person name="Fischer A."/>
            <person name="Santa-Cruz I."/>
            <person name="Wambua L."/>
            <person name="Olds C."/>
            <person name="Midega C."/>
            <person name="Dickinson M."/>
            <person name="Kawicha P."/>
            <person name="Khan Z."/>
            <person name="Masiga D."/>
            <person name="Jores J."/>
            <person name="Bernd S."/>
        </authorList>
    </citation>
    <scope>NUCLEOTIDE SEQUENCE [LARGE SCALE GENOMIC DNA]</scope>
    <source>
        <strain evidence="5">Mbita1</strain>
    </source>
</reference>
<proteinExistence type="predicted"/>
<keyword evidence="3" id="KW-0067">ATP-binding</keyword>
<sequence>MYKGHLVELANKEEIFQNPLHFYTRKMLRAIPKMNDNYIDNNMNNQKEEDQQQIIKEEKHFEQNEEKLMFQKIKKGHFVLK</sequence>
<dbReference type="AlphaFoldDB" id="A0A139JPY4"/>
<evidence type="ECO:0000259" key="4">
    <source>
        <dbReference type="Pfam" id="PF08352"/>
    </source>
</evidence>
<dbReference type="RefSeq" id="WP_083515922.1">
    <property type="nucleotide sequence ID" value="NZ_LTBM01000024.1"/>
</dbReference>
<keyword evidence="1" id="KW-0813">Transport</keyword>
<evidence type="ECO:0000256" key="2">
    <source>
        <dbReference type="ARBA" id="ARBA00022741"/>
    </source>
</evidence>
<organism evidence="5 6">
    <name type="scientific">Candidatus Phytoplasma oryzae</name>
    <dbReference type="NCBI Taxonomy" id="203274"/>
    <lineage>
        <taxon>Bacteria</taxon>
        <taxon>Bacillati</taxon>
        <taxon>Mycoplasmatota</taxon>
        <taxon>Mollicutes</taxon>
        <taxon>Acholeplasmatales</taxon>
        <taxon>Acholeplasmataceae</taxon>
        <taxon>Candidatus Phytoplasma</taxon>
        <taxon>16SrXI (Rice yellow dwarf group)</taxon>
    </lineage>
</organism>
<evidence type="ECO:0000256" key="3">
    <source>
        <dbReference type="ARBA" id="ARBA00022840"/>
    </source>
</evidence>
<evidence type="ECO:0000313" key="6">
    <source>
        <dbReference type="Proteomes" id="UP000070069"/>
    </source>
</evidence>
<dbReference type="PATRIC" id="fig|203274.3.peg.308"/>
<evidence type="ECO:0000256" key="1">
    <source>
        <dbReference type="ARBA" id="ARBA00022448"/>
    </source>
</evidence>
<dbReference type="InterPro" id="IPR013563">
    <property type="entry name" value="Oligopep_ABC_C"/>
</dbReference>